<organism evidence="1">
    <name type="scientific">Anguilla anguilla</name>
    <name type="common">European freshwater eel</name>
    <name type="synonym">Muraena anguilla</name>
    <dbReference type="NCBI Taxonomy" id="7936"/>
    <lineage>
        <taxon>Eukaryota</taxon>
        <taxon>Metazoa</taxon>
        <taxon>Chordata</taxon>
        <taxon>Craniata</taxon>
        <taxon>Vertebrata</taxon>
        <taxon>Euteleostomi</taxon>
        <taxon>Actinopterygii</taxon>
        <taxon>Neopterygii</taxon>
        <taxon>Teleostei</taxon>
        <taxon>Anguilliformes</taxon>
        <taxon>Anguillidae</taxon>
        <taxon>Anguilla</taxon>
    </lineage>
</organism>
<evidence type="ECO:0000313" key="1">
    <source>
        <dbReference type="EMBL" id="JAH83937.1"/>
    </source>
</evidence>
<proteinExistence type="predicted"/>
<dbReference type="AlphaFoldDB" id="A0A0E9W0P9"/>
<name>A0A0E9W0P9_ANGAN</name>
<dbReference type="EMBL" id="GBXM01024640">
    <property type="protein sequence ID" value="JAH83937.1"/>
    <property type="molecule type" value="Transcribed_RNA"/>
</dbReference>
<accession>A0A0E9W0P9</accession>
<protein>
    <submittedName>
        <fullName evidence="1">Uncharacterized protein</fullName>
    </submittedName>
</protein>
<reference evidence="1" key="1">
    <citation type="submission" date="2014-11" db="EMBL/GenBank/DDBJ databases">
        <authorList>
            <person name="Amaro Gonzalez C."/>
        </authorList>
    </citation>
    <scope>NUCLEOTIDE SEQUENCE</scope>
</reference>
<sequence>MAPPIVDQDPLLTQWLPNYRFISWQFDASVSVSRTE</sequence>
<reference evidence="1" key="2">
    <citation type="journal article" date="2015" name="Fish Shellfish Immunol.">
        <title>Early steps in the European eel (Anguilla anguilla)-Vibrio vulnificus interaction in the gills: Role of the RtxA13 toxin.</title>
        <authorList>
            <person name="Callol A."/>
            <person name="Pajuelo D."/>
            <person name="Ebbesson L."/>
            <person name="Teles M."/>
            <person name="MacKenzie S."/>
            <person name="Amaro C."/>
        </authorList>
    </citation>
    <scope>NUCLEOTIDE SEQUENCE</scope>
</reference>